<protein>
    <submittedName>
        <fullName evidence="2">Uncharacterized protein</fullName>
    </submittedName>
</protein>
<name>C6H5F2_AJECH</name>
<sequence length="128" mass="14532">MRIENKQFLVTNASQSRPPDSLLDPRPLYFLHPFEWRATVNNRALAQGTEPHLPDGILRRKISRSDDTTTAVSLWRSSSSCWETSDSISPLTTEKTGLRRWLRECSLTKTPRSTGHHARENTTGNNAT</sequence>
<evidence type="ECO:0000313" key="2">
    <source>
        <dbReference type="EMBL" id="EER44894.1"/>
    </source>
</evidence>
<dbReference type="EMBL" id="GG692419">
    <property type="protein sequence ID" value="EER44894.1"/>
    <property type="molecule type" value="Genomic_DNA"/>
</dbReference>
<dbReference type="VEuPathDB" id="FungiDB:HCDG_00473"/>
<accession>C6H5F2</accession>
<dbReference type="HOGENOM" id="CLU_1958956_0_0_1"/>
<gene>
    <name evidence="2" type="ORF">HCDG_00473</name>
</gene>
<evidence type="ECO:0000256" key="1">
    <source>
        <dbReference type="SAM" id="MobiDB-lite"/>
    </source>
</evidence>
<dbReference type="AlphaFoldDB" id="C6H5F2"/>
<dbReference type="Proteomes" id="UP000002624">
    <property type="component" value="Unassembled WGS sequence"/>
</dbReference>
<organism evidence="2 3">
    <name type="scientific">Ajellomyces capsulatus (strain H143)</name>
    <name type="common">Darling's disease fungus</name>
    <name type="synonym">Histoplasma capsulatum</name>
    <dbReference type="NCBI Taxonomy" id="544712"/>
    <lineage>
        <taxon>Eukaryota</taxon>
        <taxon>Fungi</taxon>
        <taxon>Dikarya</taxon>
        <taxon>Ascomycota</taxon>
        <taxon>Pezizomycotina</taxon>
        <taxon>Eurotiomycetes</taxon>
        <taxon>Eurotiomycetidae</taxon>
        <taxon>Onygenales</taxon>
        <taxon>Ajellomycetaceae</taxon>
        <taxon>Histoplasma</taxon>
    </lineage>
</organism>
<evidence type="ECO:0000313" key="3">
    <source>
        <dbReference type="Proteomes" id="UP000002624"/>
    </source>
</evidence>
<feature type="region of interest" description="Disordered" evidence="1">
    <location>
        <begin position="106"/>
        <end position="128"/>
    </location>
</feature>
<reference evidence="3" key="1">
    <citation type="submission" date="2009-05" db="EMBL/GenBank/DDBJ databases">
        <title>The genome sequence of Ajellomyces capsulatus strain H143.</title>
        <authorList>
            <person name="Champion M."/>
            <person name="Cuomo C.A."/>
            <person name="Ma L.-J."/>
            <person name="Henn M.R."/>
            <person name="Sil A."/>
            <person name="Goldman B."/>
            <person name="Young S.K."/>
            <person name="Kodira C.D."/>
            <person name="Zeng Q."/>
            <person name="Koehrsen M."/>
            <person name="Alvarado L."/>
            <person name="Berlin A.M."/>
            <person name="Borenstein D."/>
            <person name="Chen Z."/>
            <person name="Engels R."/>
            <person name="Freedman E."/>
            <person name="Gellesch M."/>
            <person name="Goldberg J."/>
            <person name="Griggs A."/>
            <person name="Gujja S."/>
            <person name="Heiman D.I."/>
            <person name="Hepburn T.A."/>
            <person name="Howarth C."/>
            <person name="Jen D."/>
            <person name="Larson L."/>
            <person name="Lewis B."/>
            <person name="Mehta T."/>
            <person name="Park D."/>
            <person name="Pearson M."/>
            <person name="Roberts A."/>
            <person name="Saif S."/>
            <person name="Shea T.D."/>
            <person name="Shenoy N."/>
            <person name="Sisk P."/>
            <person name="Stolte C."/>
            <person name="Sykes S."/>
            <person name="Walk T."/>
            <person name="White J."/>
            <person name="Yandava C."/>
            <person name="Klein B."/>
            <person name="McEwen J.G."/>
            <person name="Puccia R."/>
            <person name="Goldman G.H."/>
            <person name="Felipe M.S."/>
            <person name="Nino-Vega G."/>
            <person name="San-Blas G."/>
            <person name="Taylor J.W."/>
            <person name="Mendoza L."/>
            <person name="Galagan J.E."/>
            <person name="Nusbaum C."/>
            <person name="Birren B.W."/>
        </authorList>
    </citation>
    <scope>NUCLEOTIDE SEQUENCE [LARGE SCALE GENOMIC DNA]</scope>
    <source>
        <strain evidence="3">H143</strain>
    </source>
</reference>
<proteinExistence type="predicted"/>